<reference evidence="1 2" key="1">
    <citation type="journal article" date="2022" name="bioRxiv">
        <title>Genomics of Preaxostyla Flagellates Illuminates Evolutionary Transitions and the Path Towards Mitochondrial Loss.</title>
        <authorList>
            <person name="Novak L.V.F."/>
            <person name="Treitli S.C."/>
            <person name="Pyrih J."/>
            <person name="Halakuc P."/>
            <person name="Pipaliya S.V."/>
            <person name="Vacek V."/>
            <person name="Brzon O."/>
            <person name="Soukal P."/>
            <person name="Eme L."/>
            <person name="Dacks J.B."/>
            <person name="Karnkowska A."/>
            <person name="Elias M."/>
            <person name="Hampl V."/>
        </authorList>
    </citation>
    <scope>NUCLEOTIDE SEQUENCE [LARGE SCALE GENOMIC DNA]</scope>
    <source>
        <strain evidence="1">NAU3</strain>
        <tissue evidence="1">Gut</tissue>
    </source>
</reference>
<name>A0ABQ9WX06_9EUKA</name>
<evidence type="ECO:0000313" key="1">
    <source>
        <dbReference type="EMBL" id="KAK2943659.1"/>
    </source>
</evidence>
<gene>
    <name evidence="1" type="ORF">BLNAU_21407</name>
</gene>
<accession>A0ABQ9WX06</accession>
<sequence>MTRSSTERLDMRRKGGKQDMDELSCGLESWLCVLIPSGCRLPGDCGVKGGRAADGHNDTLRQLRSARHAVHTLWCSPASDLADLWRSAASGLADLEVDDRSDGSEWIRQRSIEFSAARIATLRFFIFNTAHNALLGSASPIDIIRTHSRVYCDHSTHVVCTSPFPSSPTRASSLLVCSIGTAFSFSYMAVDSLSPFKSGTTQTFQNVFSHPECDEKEQLNFNLTRPNIVPILFLRSINRIVRRTRGALKFRSVCPHWTSFGVTRWTATFCQLLVFVVLDFVRISLFLSLLLPPPFNLRISHSLVVPTSRSSAAAHFAGFLVQTASC</sequence>
<protein>
    <submittedName>
        <fullName evidence="1">Uncharacterized protein</fullName>
    </submittedName>
</protein>
<dbReference type="Proteomes" id="UP001281761">
    <property type="component" value="Unassembled WGS sequence"/>
</dbReference>
<proteinExistence type="predicted"/>
<keyword evidence="2" id="KW-1185">Reference proteome</keyword>
<organism evidence="1 2">
    <name type="scientific">Blattamonas nauphoetae</name>
    <dbReference type="NCBI Taxonomy" id="2049346"/>
    <lineage>
        <taxon>Eukaryota</taxon>
        <taxon>Metamonada</taxon>
        <taxon>Preaxostyla</taxon>
        <taxon>Oxymonadida</taxon>
        <taxon>Blattamonas</taxon>
    </lineage>
</organism>
<evidence type="ECO:0000313" key="2">
    <source>
        <dbReference type="Proteomes" id="UP001281761"/>
    </source>
</evidence>
<comment type="caution">
    <text evidence="1">The sequence shown here is derived from an EMBL/GenBank/DDBJ whole genome shotgun (WGS) entry which is preliminary data.</text>
</comment>
<dbReference type="EMBL" id="JARBJD010000334">
    <property type="protein sequence ID" value="KAK2943659.1"/>
    <property type="molecule type" value="Genomic_DNA"/>
</dbReference>